<name>A0A914CSB3_9BILA</name>
<dbReference type="WBParaSite" id="ACRNAN_scaffold1325.g29782.t3">
    <property type="protein sequence ID" value="ACRNAN_scaffold1325.g29782.t3"/>
    <property type="gene ID" value="ACRNAN_scaffold1325.g29782"/>
</dbReference>
<evidence type="ECO:0000313" key="2">
    <source>
        <dbReference type="Proteomes" id="UP000887540"/>
    </source>
</evidence>
<keyword evidence="1" id="KW-0732">Signal</keyword>
<feature type="chain" id="PRO_5038069297" evidence="1">
    <location>
        <begin position="20"/>
        <end position="201"/>
    </location>
</feature>
<organism evidence="2 3">
    <name type="scientific">Acrobeloides nanus</name>
    <dbReference type="NCBI Taxonomy" id="290746"/>
    <lineage>
        <taxon>Eukaryota</taxon>
        <taxon>Metazoa</taxon>
        <taxon>Ecdysozoa</taxon>
        <taxon>Nematoda</taxon>
        <taxon>Chromadorea</taxon>
        <taxon>Rhabditida</taxon>
        <taxon>Tylenchina</taxon>
        <taxon>Cephalobomorpha</taxon>
        <taxon>Cephaloboidea</taxon>
        <taxon>Cephalobidae</taxon>
        <taxon>Acrobeloides</taxon>
    </lineage>
</organism>
<evidence type="ECO:0000313" key="3">
    <source>
        <dbReference type="WBParaSite" id="ACRNAN_scaffold1325.g29782.t3"/>
    </source>
</evidence>
<feature type="signal peptide" evidence="1">
    <location>
        <begin position="1"/>
        <end position="19"/>
    </location>
</feature>
<accession>A0A914CSB3</accession>
<keyword evidence="2" id="KW-1185">Reference proteome</keyword>
<dbReference type="Proteomes" id="UP000887540">
    <property type="component" value="Unplaced"/>
</dbReference>
<evidence type="ECO:0000256" key="1">
    <source>
        <dbReference type="SAM" id="SignalP"/>
    </source>
</evidence>
<dbReference type="AlphaFoldDB" id="A0A914CSB3"/>
<reference evidence="3" key="1">
    <citation type="submission" date="2022-11" db="UniProtKB">
        <authorList>
            <consortium name="WormBaseParasite"/>
        </authorList>
    </citation>
    <scope>IDENTIFICATION</scope>
</reference>
<sequence>MLFILTLYCFVSSVDSCLATRPKNVIAIPASSIQLTTTIPQQTTISPQTTSVTQPNQCTTCTPPNTILGCWPPTQTDDPCTLVFGTASISFACPTASCICDENNVCYSPNSNPADYGFAFFPICTTPTTCHNYVFITSNPGETLTGTNGTIYDPNASPFTGNTSPNCGLSLLENSGSYILVKSITCGPCSDIQNVQQVCTA</sequence>
<proteinExistence type="predicted"/>
<protein>
    <submittedName>
        <fullName evidence="3">Uncharacterized protein</fullName>
    </submittedName>
</protein>